<dbReference type="GO" id="GO:0003777">
    <property type="term" value="F:microtubule motor activity"/>
    <property type="evidence" value="ECO:0007669"/>
    <property type="project" value="InterPro"/>
</dbReference>
<dbReference type="InterPro" id="IPR036961">
    <property type="entry name" value="Kinesin_motor_dom_sf"/>
</dbReference>
<feature type="domain" description="Kinesin motor" evidence="9">
    <location>
        <begin position="178"/>
        <end position="504"/>
    </location>
</feature>
<dbReference type="SMART" id="SM00129">
    <property type="entry name" value="KISc"/>
    <property type="match status" value="1"/>
</dbReference>
<keyword evidence="11" id="KW-1185">Reference proteome</keyword>
<organism evidence="10">
    <name type="scientific">Mucor ambiguus</name>
    <dbReference type="NCBI Taxonomy" id="91626"/>
    <lineage>
        <taxon>Eukaryota</taxon>
        <taxon>Fungi</taxon>
        <taxon>Fungi incertae sedis</taxon>
        <taxon>Mucoromycota</taxon>
        <taxon>Mucoromycotina</taxon>
        <taxon>Mucoromycetes</taxon>
        <taxon>Mucorales</taxon>
        <taxon>Mucorineae</taxon>
        <taxon>Mucoraceae</taxon>
        <taxon>Mucor</taxon>
    </lineage>
</organism>
<dbReference type="InterPro" id="IPR001752">
    <property type="entry name" value="Kinesin_motor_dom"/>
</dbReference>
<feature type="binding site" evidence="6">
    <location>
        <begin position="268"/>
        <end position="275"/>
    </location>
    <ligand>
        <name>ATP</name>
        <dbReference type="ChEBI" id="CHEBI:30616"/>
    </ligand>
</feature>
<evidence type="ECO:0000256" key="5">
    <source>
        <dbReference type="ARBA" id="ARBA00061030"/>
    </source>
</evidence>
<dbReference type="PANTHER" id="PTHR47971">
    <property type="entry name" value="KINESIN-RELATED PROTEIN 6"/>
    <property type="match status" value="1"/>
</dbReference>
<dbReference type="SUPFAM" id="SSF52540">
    <property type="entry name" value="P-loop containing nucleoside triphosphate hydrolases"/>
    <property type="match status" value="1"/>
</dbReference>
<evidence type="ECO:0000259" key="9">
    <source>
        <dbReference type="PROSITE" id="PS50067"/>
    </source>
</evidence>
<dbReference type="PANTHER" id="PTHR47971:SF20">
    <property type="entry name" value="KINESIN-LIKE PROTEIN KIF24"/>
    <property type="match status" value="1"/>
</dbReference>
<dbReference type="PROSITE" id="PS00411">
    <property type="entry name" value="KINESIN_MOTOR_1"/>
    <property type="match status" value="1"/>
</dbReference>
<feature type="region of interest" description="Disordered" evidence="8">
    <location>
        <begin position="30"/>
        <end position="66"/>
    </location>
</feature>
<comment type="similarity">
    <text evidence="5">Belongs to the TRAFAC class myosin-kinesin ATPase superfamily. Kinesin family. KIN-13 subfamily.</text>
</comment>
<reference evidence="10" key="1">
    <citation type="submission" date="2014-09" db="EMBL/GenBank/DDBJ databases">
        <title>Draft genome sequence of an oleaginous Mucoromycotina fungus Mucor ambiguus NBRC6742.</title>
        <authorList>
            <person name="Takeda I."/>
            <person name="Yamane N."/>
            <person name="Morita T."/>
            <person name="Tamano K."/>
            <person name="Machida M."/>
            <person name="Baker S."/>
            <person name="Koike H."/>
        </authorList>
    </citation>
    <scope>NUCLEOTIDE SEQUENCE</scope>
    <source>
        <strain evidence="10">NBRC 6742</strain>
    </source>
</reference>
<dbReference type="InterPro" id="IPR019821">
    <property type="entry name" value="Kinesin_motor_CS"/>
</dbReference>
<keyword evidence="1 7" id="KW-0493">Microtubule</keyword>
<keyword evidence="3 6" id="KW-0067">ATP-binding</keyword>
<name>A0A0C9MGU2_9FUNG</name>
<evidence type="ECO:0000256" key="1">
    <source>
        <dbReference type="ARBA" id="ARBA00022701"/>
    </source>
</evidence>
<evidence type="ECO:0000313" key="11">
    <source>
        <dbReference type="Proteomes" id="UP000053815"/>
    </source>
</evidence>
<evidence type="ECO:0000256" key="8">
    <source>
        <dbReference type="SAM" id="MobiDB-lite"/>
    </source>
</evidence>
<keyword evidence="2 6" id="KW-0547">Nucleotide-binding</keyword>
<dbReference type="InterPro" id="IPR027417">
    <property type="entry name" value="P-loop_NTPase"/>
</dbReference>
<evidence type="ECO:0000256" key="4">
    <source>
        <dbReference type="ARBA" id="ARBA00023175"/>
    </source>
</evidence>
<dbReference type="OrthoDB" id="3176171at2759"/>
<dbReference type="GO" id="GO:0008017">
    <property type="term" value="F:microtubule binding"/>
    <property type="evidence" value="ECO:0007669"/>
    <property type="project" value="InterPro"/>
</dbReference>
<dbReference type="Pfam" id="PF00225">
    <property type="entry name" value="Kinesin"/>
    <property type="match status" value="1"/>
</dbReference>
<dbReference type="GO" id="GO:0007018">
    <property type="term" value="P:microtubule-based movement"/>
    <property type="evidence" value="ECO:0007669"/>
    <property type="project" value="InterPro"/>
</dbReference>
<dbReference type="EMBL" id="DF836597">
    <property type="protein sequence ID" value="GAN09971.1"/>
    <property type="molecule type" value="Genomic_DNA"/>
</dbReference>
<gene>
    <name evidence="10" type="ORF">MAM1_0308d09504</name>
</gene>
<dbReference type="FunFam" id="3.40.850.10:FF:000012">
    <property type="entry name" value="Kinesin-like protein"/>
    <property type="match status" value="1"/>
</dbReference>
<dbReference type="GO" id="GO:0007019">
    <property type="term" value="P:microtubule depolymerization"/>
    <property type="evidence" value="ECO:0007669"/>
    <property type="project" value="TreeGrafter"/>
</dbReference>
<proteinExistence type="inferred from homology"/>
<evidence type="ECO:0000313" key="10">
    <source>
        <dbReference type="EMBL" id="GAN09971.1"/>
    </source>
</evidence>
<evidence type="ECO:0000256" key="3">
    <source>
        <dbReference type="ARBA" id="ARBA00022840"/>
    </source>
</evidence>
<dbReference type="Proteomes" id="UP000053815">
    <property type="component" value="Unassembled WGS sequence"/>
</dbReference>
<feature type="compositionally biased region" description="Low complexity" evidence="8">
    <location>
        <begin position="102"/>
        <end position="118"/>
    </location>
</feature>
<dbReference type="CDD" id="cd01367">
    <property type="entry name" value="KISc_KIF2_like"/>
    <property type="match status" value="1"/>
</dbReference>
<dbReference type="PRINTS" id="PR00380">
    <property type="entry name" value="KINESINHEAVY"/>
</dbReference>
<dbReference type="PROSITE" id="PS50067">
    <property type="entry name" value="KINESIN_MOTOR_2"/>
    <property type="match status" value="1"/>
</dbReference>
<keyword evidence="4 6" id="KW-0505">Motor protein</keyword>
<dbReference type="GO" id="GO:0005524">
    <property type="term" value="F:ATP binding"/>
    <property type="evidence" value="ECO:0007669"/>
    <property type="project" value="UniProtKB-UniRule"/>
</dbReference>
<dbReference type="InterPro" id="IPR027640">
    <property type="entry name" value="Kinesin-like_fam"/>
</dbReference>
<accession>A0A0C9MGU2</accession>
<evidence type="ECO:0000256" key="7">
    <source>
        <dbReference type="RuleBase" id="RU000394"/>
    </source>
</evidence>
<protein>
    <recommendedName>
        <fullName evidence="7">Kinesin-like protein</fullName>
    </recommendedName>
</protein>
<dbReference type="Gene3D" id="3.40.850.10">
    <property type="entry name" value="Kinesin motor domain"/>
    <property type="match status" value="1"/>
</dbReference>
<feature type="region of interest" description="Disordered" evidence="8">
    <location>
        <begin position="88"/>
        <end position="118"/>
    </location>
</feature>
<dbReference type="STRING" id="91626.A0A0C9MGU2"/>
<dbReference type="AlphaFoldDB" id="A0A0C9MGU2"/>
<dbReference type="GO" id="GO:0005874">
    <property type="term" value="C:microtubule"/>
    <property type="evidence" value="ECO:0007669"/>
    <property type="project" value="UniProtKB-KW"/>
</dbReference>
<evidence type="ECO:0000256" key="6">
    <source>
        <dbReference type="PROSITE-ProRule" id="PRU00283"/>
    </source>
</evidence>
<evidence type="ECO:0000256" key="2">
    <source>
        <dbReference type="ARBA" id="ARBA00022741"/>
    </source>
</evidence>
<sequence length="677" mass="76661">MQDYGSLGITSISDRKRLFQLVQTLRHQQDLSTLPASPSNRDFTDESSTSFNSFGGMRTPQQQPSSRMRFPLKTNMIGLSSVSYVKKTPTTNNSKEHVPPNISTSMSSPRISSPCRSPFTAKRNQLPVFIRKQQEEVEEEEEDDREIVKNNHLNPYGLPIISSNNRHLAQRKSDLNQKIRVCVRKRPLAKKEIEKCEKDITPVQGVRTVHVNEPKVKVDLTKYIEQHTFNFDDVFDTDSTNDYIYQRTAQPLVKYIFGGGKATCFAYGQTGSGKTYTMMDPKHGLYILAAQDIFNMLQQPEYGHLCAWIGFYEIYQGQLYDLLADRKKLFAREDGKQNVVIVGLKEYLIKNVSDLMQVFEYGNQIRSTGSTGANSDSSRSHAIMQVLLKPISAGRRKSVEPIGKLSFIDLAGSERGADRGETDLKTRMEGAEINKSLLALKECIRALDQDKKHTPFRQSKLTQVLKDSFVGNSRTCMIATVSPNQSNSEHTLNTLRYADRVKELKNGGLVCSSSSDLELEQHAITSSNTMPNMTKKKDMDDEPVFLLDNDDFQPCSDTLLDTDFPHEIMSTTPPTSNASPPITPPQQYNHIKSQFDLSLIEGFIAQHRNEIRTTNECSKKETRYLTHVSLGLTTDNKLKMSSEFIDYLSHLDDILDQKMAAIDHLKEKIRLVLNQVE</sequence>